<keyword evidence="3" id="KW-1185">Reference proteome</keyword>
<dbReference type="RefSeq" id="WP_204680749.1">
    <property type="nucleotide sequence ID" value="NZ_BSNR01000010.1"/>
</dbReference>
<reference evidence="2" key="1">
    <citation type="submission" date="2020-10" db="EMBL/GenBank/DDBJ databases">
        <title>Phylogeny of dyella-like bacteria.</title>
        <authorList>
            <person name="Fu J."/>
        </authorList>
    </citation>
    <scope>NUCLEOTIDE SEQUENCE</scope>
    <source>
        <strain evidence="2">DHOC52</strain>
    </source>
</reference>
<sequence length="145" mass="15859">MKKPACLGDSILIRVVPIAGLFTTMIGGCTQTSSSSADDAVAAPRPYWNVPAQVVYRIDDRRFLSLENYDQCYGDVYYNDTQKSIHNKLLQSDPTYFRGHIINADSSGVNVAIPTVEPGLVVTGVAPRRWPTQPIAAGPFIGWNT</sequence>
<dbReference type="EMBL" id="JADIKE010000032">
    <property type="protein sequence ID" value="MBM7125222.1"/>
    <property type="molecule type" value="Genomic_DNA"/>
</dbReference>
<organism evidence="2 3">
    <name type="scientific">Dyella flava</name>
    <dbReference type="NCBI Taxonomy" id="1920170"/>
    <lineage>
        <taxon>Bacteria</taxon>
        <taxon>Pseudomonadati</taxon>
        <taxon>Pseudomonadota</taxon>
        <taxon>Gammaproteobacteria</taxon>
        <taxon>Lysobacterales</taxon>
        <taxon>Rhodanobacteraceae</taxon>
        <taxon>Dyella</taxon>
    </lineage>
</organism>
<name>A0ABS2K1U8_9GAMM</name>
<comment type="caution">
    <text evidence="2">The sequence shown here is derived from an EMBL/GenBank/DDBJ whole genome shotgun (WGS) entry which is preliminary data.</text>
</comment>
<protein>
    <recommendedName>
        <fullName evidence="1">Tli3-like domain-containing protein</fullName>
    </recommendedName>
</protein>
<dbReference type="Pfam" id="PF24316">
    <property type="entry name" value="Tli3"/>
    <property type="match status" value="1"/>
</dbReference>
<evidence type="ECO:0000259" key="1">
    <source>
        <dbReference type="Pfam" id="PF24316"/>
    </source>
</evidence>
<gene>
    <name evidence="2" type="ORF">ISP19_07475</name>
</gene>
<dbReference type="PROSITE" id="PS51257">
    <property type="entry name" value="PROKAR_LIPOPROTEIN"/>
    <property type="match status" value="1"/>
</dbReference>
<feature type="domain" description="Tli3-like" evidence="1">
    <location>
        <begin position="49"/>
        <end position="117"/>
    </location>
</feature>
<proteinExistence type="predicted"/>
<evidence type="ECO:0000313" key="3">
    <source>
        <dbReference type="Proteomes" id="UP001430149"/>
    </source>
</evidence>
<accession>A0ABS2K1U8</accession>
<dbReference type="InterPro" id="IPR057562">
    <property type="entry name" value="Tli3-like_dom"/>
</dbReference>
<dbReference type="Proteomes" id="UP001430149">
    <property type="component" value="Unassembled WGS sequence"/>
</dbReference>
<evidence type="ECO:0000313" key="2">
    <source>
        <dbReference type="EMBL" id="MBM7125222.1"/>
    </source>
</evidence>